<accession>A0A0V8IGT9</accession>
<comment type="caution">
    <text evidence="3">The sequence shown here is derived from an EMBL/GenBank/DDBJ whole genome shotgun (WGS) entry which is preliminary data.</text>
</comment>
<evidence type="ECO:0000256" key="2">
    <source>
        <dbReference type="SAM" id="SignalP"/>
    </source>
</evidence>
<evidence type="ECO:0000256" key="1">
    <source>
        <dbReference type="SAM" id="Phobius"/>
    </source>
</evidence>
<protein>
    <recommendedName>
        <fullName evidence="5">Peptidase</fullName>
    </recommendedName>
</protein>
<dbReference type="Proteomes" id="UP000053199">
    <property type="component" value="Unassembled WGS sequence"/>
</dbReference>
<dbReference type="OrthoDB" id="4954553at2"/>
<feature type="chain" id="PRO_5038654293" description="Peptidase" evidence="2">
    <location>
        <begin position="28"/>
        <end position="237"/>
    </location>
</feature>
<keyword evidence="1" id="KW-1133">Transmembrane helix</keyword>
<dbReference type="EMBL" id="LNQM01000007">
    <property type="protein sequence ID" value="KSU73965.1"/>
    <property type="molecule type" value="Genomic_DNA"/>
</dbReference>
<feature type="signal peptide" evidence="2">
    <location>
        <begin position="1"/>
        <end position="27"/>
    </location>
</feature>
<feature type="transmembrane region" description="Helical" evidence="1">
    <location>
        <begin position="204"/>
        <end position="226"/>
    </location>
</feature>
<gene>
    <name evidence="3" type="ORF">AS031_14915</name>
</gene>
<dbReference type="AlphaFoldDB" id="A0A0V8IGT9"/>
<keyword evidence="1" id="KW-0472">Membrane</keyword>
<keyword evidence="1" id="KW-0812">Transmembrane</keyword>
<proteinExistence type="predicted"/>
<reference evidence="3 4" key="1">
    <citation type="journal article" date="2014" name="Arch. Microbiol.">
        <title>Arthrobacter enclensis sp. nov., isolated from sediment sample.</title>
        <authorList>
            <person name="Dastager S.G."/>
            <person name="Liu Q."/>
            <person name="Tang S.K."/>
            <person name="Krishnamurthi S."/>
            <person name="Lee J.C."/>
            <person name="Li W.J."/>
        </authorList>
    </citation>
    <scope>NUCLEOTIDE SEQUENCE [LARGE SCALE GENOMIC DNA]</scope>
    <source>
        <strain evidence="3 4">NIO-1008</strain>
    </source>
</reference>
<evidence type="ECO:0000313" key="3">
    <source>
        <dbReference type="EMBL" id="KSU73965.1"/>
    </source>
</evidence>
<sequence length="237" mass="23809">MAGPSFRHAARAAGVIAVLLATTAPVAAVADEQLIPVPETGAAGFLSLSSSVYPLALPALQAGESFSWQIGISLDQPSGESTLQVTADGGIAGTETYVVAVDECDVPWQGNSGLGGNLRCPGGSTPRIAPVTLVEHRQDVQVPLRDLRGGTSPYLRFVLSRPAGSQDPPDTSLTLGIGVTAAGKDDAVVPPGRPPAPLANTGAAVLQGLLAGGGLLLLGAAAVAAARRTRPRTGRTS</sequence>
<keyword evidence="2" id="KW-0732">Signal</keyword>
<name>A0A0V8IGT9_9MICC</name>
<organism evidence="3 4">
    <name type="scientific">Pseudarthrobacter enclensis</name>
    <dbReference type="NCBI Taxonomy" id="993070"/>
    <lineage>
        <taxon>Bacteria</taxon>
        <taxon>Bacillati</taxon>
        <taxon>Actinomycetota</taxon>
        <taxon>Actinomycetes</taxon>
        <taxon>Micrococcales</taxon>
        <taxon>Micrococcaceae</taxon>
        <taxon>Pseudarthrobacter</taxon>
    </lineage>
</organism>
<evidence type="ECO:0008006" key="5">
    <source>
        <dbReference type="Google" id="ProtNLM"/>
    </source>
</evidence>
<keyword evidence="4" id="KW-1185">Reference proteome</keyword>
<dbReference type="STRING" id="993070.AS031_14915"/>
<evidence type="ECO:0000313" key="4">
    <source>
        <dbReference type="Proteomes" id="UP000053199"/>
    </source>
</evidence>